<comment type="caution">
    <text evidence="2">The sequence shown here is derived from an EMBL/GenBank/DDBJ whole genome shotgun (WGS) entry which is preliminary data.</text>
</comment>
<dbReference type="AlphaFoldDB" id="A0A7C3J3S6"/>
<name>A0A7C3J3S6_9CREN</name>
<protein>
    <submittedName>
        <fullName evidence="2">Uncharacterized protein</fullName>
    </submittedName>
</protein>
<organism evidence="2">
    <name type="scientific">Candidatus Methanomethylicus mesodigestus</name>
    <dbReference type="NCBI Taxonomy" id="1867258"/>
    <lineage>
        <taxon>Archaea</taxon>
        <taxon>Thermoproteota</taxon>
        <taxon>Methanosuratincolia</taxon>
        <taxon>Candidatus Methanomethylicales</taxon>
        <taxon>Candidatus Methanomethylicaceae</taxon>
        <taxon>Candidatus Methanomethylicus</taxon>
    </lineage>
</organism>
<keyword evidence="1" id="KW-1133">Transmembrane helix</keyword>
<dbReference type="SUPFAM" id="SSF101576">
    <property type="entry name" value="Supernatant protein factor (SPF), C-terminal domain"/>
    <property type="match status" value="1"/>
</dbReference>
<evidence type="ECO:0000256" key="1">
    <source>
        <dbReference type="SAM" id="Phobius"/>
    </source>
</evidence>
<keyword evidence="1" id="KW-0812">Transmembrane</keyword>
<reference evidence="2" key="1">
    <citation type="journal article" date="2020" name="mSystems">
        <title>Genome- and Community-Level Interaction Insights into Carbon Utilization and Element Cycling Functions of Hydrothermarchaeota in Hydrothermal Sediment.</title>
        <authorList>
            <person name="Zhou Z."/>
            <person name="Liu Y."/>
            <person name="Xu W."/>
            <person name="Pan J."/>
            <person name="Luo Z.H."/>
            <person name="Li M."/>
        </authorList>
    </citation>
    <scope>NUCLEOTIDE SEQUENCE [LARGE SCALE GENOMIC DNA]</scope>
    <source>
        <strain evidence="2">SpSt-468</strain>
    </source>
</reference>
<evidence type="ECO:0000313" key="2">
    <source>
        <dbReference type="EMBL" id="HFK20456.1"/>
    </source>
</evidence>
<sequence length="232" mass="25805">MSDIEGVPQPRPKSRKLVPTIIAVIIVAVVVIITGYFVYQNSLQPNIQVTDVHSVRYTHPTTTTWLDLGRVRNDGHFNDMSVDLGGDYVLVFDNSFSLFSDKYISLQYTTHWPDYQSRSFYVTAGQTKNLTVHVNEGQQLGGDFTVSGGSGNDINFHILANTCSETVLFTCTLVNSGNADGYAEVVFAADGTAVWSNKYYVRQNTSLPINGSITINDCDDHTFNIVIQRQYK</sequence>
<accession>A0A7C3J3S6</accession>
<proteinExistence type="predicted"/>
<dbReference type="EMBL" id="DSTX01000005">
    <property type="protein sequence ID" value="HFK20456.1"/>
    <property type="molecule type" value="Genomic_DNA"/>
</dbReference>
<dbReference type="InterPro" id="IPR036598">
    <property type="entry name" value="GOLD_dom_sf"/>
</dbReference>
<gene>
    <name evidence="2" type="ORF">ENS19_04155</name>
</gene>
<feature type="transmembrane region" description="Helical" evidence="1">
    <location>
        <begin position="21"/>
        <end position="39"/>
    </location>
</feature>
<keyword evidence="1" id="KW-0472">Membrane</keyword>